<dbReference type="AlphaFoldDB" id="A0A6C0AGU9"/>
<name>A0A6C0AGU9_9ZZZZ</name>
<organism evidence="1">
    <name type="scientific">viral metagenome</name>
    <dbReference type="NCBI Taxonomy" id="1070528"/>
    <lineage>
        <taxon>unclassified sequences</taxon>
        <taxon>metagenomes</taxon>
        <taxon>organismal metagenomes</taxon>
    </lineage>
</organism>
<evidence type="ECO:0000313" key="1">
    <source>
        <dbReference type="EMBL" id="QHS78670.1"/>
    </source>
</evidence>
<proteinExistence type="predicted"/>
<reference evidence="1" key="1">
    <citation type="journal article" date="2020" name="Nature">
        <title>Giant virus diversity and host interactions through global metagenomics.</title>
        <authorList>
            <person name="Schulz F."/>
            <person name="Roux S."/>
            <person name="Paez-Espino D."/>
            <person name="Jungbluth S."/>
            <person name="Walsh D.A."/>
            <person name="Denef V.J."/>
            <person name="McMahon K.D."/>
            <person name="Konstantinidis K.T."/>
            <person name="Eloe-Fadrosh E.A."/>
            <person name="Kyrpides N.C."/>
            <person name="Woyke T."/>
        </authorList>
    </citation>
    <scope>NUCLEOTIDE SEQUENCE</scope>
    <source>
        <strain evidence="1">GVMAG-S-1024976-23</strain>
    </source>
</reference>
<protein>
    <submittedName>
        <fullName evidence="1">Uncharacterized protein</fullName>
    </submittedName>
</protein>
<accession>A0A6C0AGU9</accession>
<sequence length="398" mass="46133">MDIPGAFANNNKYNLKEWKIGCNLKRNKGEKWIFKGEIRIWSGKKWHCQHNKRKERCTTCGGAEICKHKRQRLTCKECGGSQICEHKRQRSTCKECSGSQICEHNIQRSRCKECGGSQICEHNRERSKCIQCGGSQICEHNRRKSRCKECGGAEICEHNRIRSTCKECSGASICEHNRIRSRCKDCGGGSICEHNRQRSACIQCEGSAICRICKSKMGNRKYDKLCVTCAIQEGYAVKRNYKTKELSMVEFITQHTDVDWVNDKAYDLGCSNKRPDMVCDLGNHILIIECDENKHKHGDYSCENKRIMELSQDFSENNIHRPIVVIRFNPDSYVDSNNQKIESCWKAGKDGILRIKNKENWDLRLNKLLETTHHYISNPPIKDVMFEYLFYDDYTKIT</sequence>
<dbReference type="EMBL" id="MN740601">
    <property type="protein sequence ID" value="QHS78670.1"/>
    <property type="molecule type" value="Genomic_DNA"/>
</dbReference>